<evidence type="ECO:0000256" key="2">
    <source>
        <dbReference type="ARBA" id="ARBA00004673"/>
    </source>
</evidence>
<comment type="subcellular location">
    <subcellularLocation>
        <location evidence="1">Mitochondrion inner membrane</location>
        <topology evidence="1">Single-pass membrane protein</topology>
    </subcellularLocation>
</comment>
<comment type="pathway">
    <text evidence="2">Energy metabolism; oxidative phosphorylation.</text>
</comment>
<evidence type="ECO:0000256" key="1">
    <source>
        <dbReference type="ARBA" id="ARBA00004434"/>
    </source>
</evidence>
<dbReference type="Gene3D" id="1.10.442.10">
    <property type="entry name" value="Cytochrome c oxidase subunit IV"/>
    <property type="match status" value="1"/>
</dbReference>
<reference evidence="6" key="1">
    <citation type="submission" date="2025-08" db="UniProtKB">
        <authorList>
            <consortium name="Ensembl"/>
        </authorList>
    </citation>
    <scope>IDENTIFICATION</scope>
</reference>
<dbReference type="Ensembl" id="ENSNMLT00000007647.1">
    <property type="protein sequence ID" value="ENSNMLP00000006700.1"/>
    <property type="gene ID" value="ENSNMLG00000004849.1"/>
</dbReference>
<comment type="similarity">
    <text evidence="3">Belongs to the cytochrome c oxidase IV family.</text>
</comment>
<protein>
    <submittedName>
        <fullName evidence="6">Uncharacterized protein</fullName>
    </submittedName>
</protein>
<dbReference type="GO" id="GO:0005743">
    <property type="term" value="C:mitochondrial inner membrane"/>
    <property type="evidence" value="ECO:0007669"/>
    <property type="project" value="UniProtKB-SubCell"/>
</dbReference>
<dbReference type="PANTHER" id="PTHR10707">
    <property type="entry name" value="CYTOCHROME C OXIDASE SUBUNIT IV"/>
    <property type="match status" value="1"/>
</dbReference>
<feature type="chain" id="PRO_5034994847" evidence="5">
    <location>
        <begin position="24"/>
        <end position="83"/>
    </location>
</feature>
<reference evidence="6" key="2">
    <citation type="submission" date="2025-09" db="UniProtKB">
        <authorList>
            <consortium name="Ensembl"/>
        </authorList>
    </citation>
    <scope>IDENTIFICATION</scope>
</reference>
<evidence type="ECO:0000313" key="7">
    <source>
        <dbReference type="Proteomes" id="UP000694523"/>
    </source>
</evidence>
<keyword evidence="5" id="KW-0732">Signal</keyword>
<evidence type="ECO:0000313" key="6">
    <source>
        <dbReference type="Ensembl" id="ENSNMLP00000006700.1"/>
    </source>
</evidence>
<keyword evidence="7" id="KW-1185">Reference proteome</keyword>
<evidence type="ECO:0000256" key="4">
    <source>
        <dbReference type="ARBA" id="ARBA00023128"/>
    </source>
</evidence>
<keyword evidence="4" id="KW-0496">Mitochondrion</keyword>
<name>A0A8C6WH78_9GOBI</name>
<evidence type="ECO:0000256" key="5">
    <source>
        <dbReference type="SAM" id="SignalP"/>
    </source>
</evidence>
<dbReference type="Pfam" id="PF02936">
    <property type="entry name" value="COX4"/>
    <property type="match status" value="1"/>
</dbReference>
<organism evidence="6 7">
    <name type="scientific">Neogobius melanostomus</name>
    <name type="common">round goby</name>
    <dbReference type="NCBI Taxonomy" id="47308"/>
    <lineage>
        <taxon>Eukaryota</taxon>
        <taxon>Metazoa</taxon>
        <taxon>Chordata</taxon>
        <taxon>Craniata</taxon>
        <taxon>Vertebrata</taxon>
        <taxon>Euteleostomi</taxon>
        <taxon>Actinopterygii</taxon>
        <taxon>Neopterygii</taxon>
        <taxon>Teleostei</taxon>
        <taxon>Neoteleostei</taxon>
        <taxon>Acanthomorphata</taxon>
        <taxon>Gobiaria</taxon>
        <taxon>Gobiiformes</taxon>
        <taxon>Gobioidei</taxon>
        <taxon>Gobiidae</taxon>
        <taxon>Benthophilinae</taxon>
        <taxon>Neogobiini</taxon>
        <taxon>Neogobius</taxon>
    </lineage>
</organism>
<proteinExistence type="inferred from homology"/>
<evidence type="ECO:0000256" key="3">
    <source>
        <dbReference type="ARBA" id="ARBA00008135"/>
    </source>
</evidence>
<dbReference type="InterPro" id="IPR004203">
    <property type="entry name" value="Cyt_c_oxidase_su4_fam"/>
</dbReference>
<feature type="signal peptide" evidence="5">
    <location>
        <begin position="1"/>
        <end position="23"/>
    </location>
</feature>
<dbReference type="GO" id="GO:0045277">
    <property type="term" value="C:respiratory chain complex IV"/>
    <property type="evidence" value="ECO:0007669"/>
    <property type="project" value="InterPro"/>
</dbReference>
<dbReference type="InterPro" id="IPR036639">
    <property type="entry name" value="Cyt_c_oxidase_su4_sf"/>
</dbReference>
<dbReference type="PANTHER" id="PTHR10707:SF15">
    <property type="entry name" value="CYTOCHROME C OXIDASE SUBUNIT 4"/>
    <property type="match status" value="1"/>
</dbReference>
<dbReference type="GO" id="GO:0006123">
    <property type="term" value="P:mitochondrial electron transport, cytochrome c to oxygen"/>
    <property type="evidence" value="ECO:0007669"/>
    <property type="project" value="InterPro"/>
</dbReference>
<dbReference type="SUPFAM" id="SSF81406">
    <property type="entry name" value="Mitochondrial cytochrome c oxidase subunit IV"/>
    <property type="match status" value="1"/>
</dbReference>
<dbReference type="Proteomes" id="UP000694523">
    <property type="component" value="Unplaced"/>
</dbReference>
<sequence length="83" mass="9569">HFGSKLFTLIWMIQIPSCVCVSGTDVSTAVDMSRPMYFDRRQVPLPDRPYRDVLSTADRSLKDKEKGSWTQLSNEEKITRNDC</sequence>
<accession>A0A8C6WH78</accession>
<dbReference type="AlphaFoldDB" id="A0A8C6WH78"/>